<reference evidence="2" key="1">
    <citation type="journal article" date="2021" name="BMC Genomics">
        <title>Chromosome-level genome assembly and manually-curated proteome of model necrotroph Parastagonospora nodorum Sn15 reveals a genome-wide trove of candidate effector homologs, and redundancy of virulence-related functions within an accessory chromosome.</title>
        <authorList>
            <person name="Bertazzoni S."/>
            <person name="Jones D.A.B."/>
            <person name="Phan H.T."/>
            <person name="Tan K.-C."/>
            <person name="Hane J.K."/>
        </authorList>
    </citation>
    <scope>NUCLEOTIDE SEQUENCE [LARGE SCALE GENOMIC DNA]</scope>
    <source>
        <strain evidence="2">SN15 / ATCC MYA-4574 / FGSC 10173)</strain>
    </source>
</reference>
<name>A0A7U2I8R5_PHANO</name>
<evidence type="ECO:0000313" key="1">
    <source>
        <dbReference type="EMBL" id="QRD05321.1"/>
    </source>
</evidence>
<dbReference type="EMBL" id="CP069040">
    <property type="protein sequence ID" value="QRD05321.1"/>
    <property type="molecule type" value="Genomic_DNA"/>
</dbReference>
<proteinExistence type="predicted"/>
<gene>
    <name evidence="1" type="ORF">JI435_422270</name>
</gene>
<dbReference type="VEuPathDB" id="FungiDB:JI435_422270"/>
<accession>A0A7U2I8R5</accession>
<evidence type="ECO:0000313" key="2">
    <source>
        <dbReference type="Proteomes" id="UP000663193"/>
    </source>
</evidence>
<sequence length="116" mass="12667">MQKTLSALPLSTSRGSPIYLPTCRSRTHDLFKHAVSTTRTRLSVRCAQRKPHLARGSFGSRLSRCPSPIPPTNAAFLSETRGGLQLRHGAPSNSAFADERVRRAFPLVDCRVGPGI</sequence>
<protein>
    <submittedName>
        <fullName evidence="1">Uncharacterized protein</fullName>
    </submittedName>
</protein>
<dbReference type="Proteomes" id="UP000663193">
    <property type="component" value="Chromosome 18"/>
</dbReference>
<organism evidence="1 2">
    <name type="scientific">Phaeosphaeria nodorum (strain SN15 / ATCC MYA-4574 / FGSC 10173)</name>
    <name type="common">Glume blotch fungus</name>
    <name type="synonym">Parastagonospora nodorum</name>
    <dbReference type="NCBI Taxonomy" id="321614"/>
    <lineage>
        <taxon>Eukaryota</taxon>
        <taxon>Fungi</taxon>
        <taxon>Dikarya</taxon>
        <taxon>Ascomycota</taxon>
        <taxon>Pezizomycotina</taxon>
        <taxon>Dothideomycetes</taxon>
        <taxon>Pleosporomycetidae</taxon>
        <taxon>Pleosporales</taxon>
        <taxon>Pleosporineae</taxon>
        <taxon>Phaeosphaeriaceae</taxon>
        <taxon>Parastagonospora</taxon>
    </lineage>
</organism>
<dbReference type="AlphaFoldDB" id="A0A7U2I8R5"/>
<keyword evidence="2" id="KW-1185">Reference proteome</keyword>